<name>A0A368LZC4_BREAU</name>
<dbReference type="NCBIfam" id="TIGR01764">
    <property type="entry name" value="excise"/>
    <property type="match status" value="1"/>
</dbReference>
<gene>
    <name evidence="2" type="ORF">EB834_11510</name>
</gene>
<dbReference type="GO" id="GO:0003677">
    <property type="term" value="F:DNA binding"/>
    <property type="evidence" value="ECO:0007669"/>
    <property type="project" value="UniProtKB-KW"/>
</dbReference>
<comment type="caution">
    <text evidence="2">The sequence shown here is derived from an EMBL/GenBank/DDBJ whole genome shotgun (WGS) entry which is preliminary data.</text>
</comment>
<dbReference type="RefSeq" id="WP_114320173.1">
    <property type="nucleotide sequence ID" value="NZ_JBQDDQ010000104.1"/>
</dbReference>
<reference evidence="2 3" key="1">
    <citation type="submission" date="2018-10" db="EMBL/GenBank/DDBJ databases">
        <title>Brevibacterium genomes from Austrain hard cheese rinds.</title>
        <authorList>
            <person name="Anast J.M."/>
            <person name="Dzieciol M."/>
            <person name="Schultz D.L."/>
            <person name="Mann E."/>
            <person name="Wagner M."/>
            <person name="Schmitz-Esser S."/>
        </authorList>
    </citation>
    <scope>NUCLEOTIDE SEQUENCE [LARGE SCALE GENOMIC DNA]</scope>
    <source>
        <strain evidence="2 3">L261</strain>
    </source>
</reference>
<sequence length="132" mass="14150">MSTLTVPSSATPEETLAKIDAFASSLSDGIAREALEEFAGTLRSGRDIVLASSGDTVTTSTAAKILGVSRAHLYKVLDAGAIPYVVVGKRDRRISMADLTSYVEKTEAVRRDAARSVAKRQENRAFALDEME</sequence>
<dbReference type="AlphaFoldDB" id="A0A368LZC4"/>
<protein>
    <submittedName>
        <fullName evidence="2">DNA-binding protein</fullName>
    </submittedName>
</protein>
<dbReference type="EMBL" id="RHFF01000010">
    <property type="protein sequence ID" value="TGD38439.1"/>
    <property type="molecule type" value="Genomic_DNA"/>
</dbReference>
<dbReference type="InterPro" id="IPR041657">
    <property type="entry name" value="HTH_17"/>
</dbReference>
<dbReference type="Pfam" id="PF12728">
    <property type="entry name" value="HTH_17"/>
    <property type="match status" value="1"/>
</dbReference>
<organism evidence="2 3">
    <name type="scientific">Brevibacterium aurantiacum</name>
    <dbReference type="NCBI Taxonomy" id="273384"/>
    <lineage>
        <taxon>Bacteria</taxon>
        <taxon>Bacillati</taxon>
        <taxon>Actinomycetota</taxon>
        <taxon>Actinomycetes</taxon>
        <taxon>Micrococcales</taxon>
        <taxon>Brevibacteriaceae</taxon>
        <taxon>Brevibacterium</taxon>
    </lineage>
</organism>
<dbReference type="InterPro" id="IPR010093">
    <property type="entry name" value="SinI_DNA-bd"/>
</dbReference>
<keyword evidence="2" id="KW-0238">DNA-binding</keyword>
<proteinExistence type="predicted"/>
<dbReference type="Proteomes" id="UP000297736">
    <property type="component" value="Unassembled WGS sequence"/>
</dbReference>
<evidence type="ECO:0000259" key="1">
    <source>
        <dbReference type="Pfam" id="PF12728"/>
    </source>
</evidence>
<accession>A0A368LZC4</accession>
<evidence type="ECO:0000313" key="3">
    <source>
        <dbReference type="Proteomes" id="UP000297736"/>
    </source>
</evidence>
<feature type="domain" description="Helix-turn-helix" evidence="1">
    <location>
        <begin position="57"/>
        <end position="105"/>
    </location>
</feature>
<evidence type="ECO:0000313" key="2">
    <source>
        <dbReference type="EMBL" id="TGD38439.1"/>
    </source>
</evidence>